<comment type="caution">
    <text evidence="1">The sequence shown here is derived from an EMBL/GenBank/DDBJ whole genome shotgun (WGS) entry which is preliminary data.</text>
</comment>
<protein>
    <submittedName>
        <fullName evidence="1">Uncharacterized protein</fullName>
    </submittedName>
</protein>
<accession>A0ABD0UY63</accession>
<dbReference type="EMBL" id="JANQDX010000010">
    <property type="protein sequence ID" value="KAL0917610.1"/>
    <property type="molecule type" value="Genomic_DNA"/>
</dbReference>
<evidence type="ECO:0000313" key="1">
    <source>
        <dbReference type="EMBL" id="KAL0917610.1"/>
    </source>
</evidence>
<dbReference type="Proteomes" id="UP001552299">
    <property type="component" value="Unassembled WGS sequence"/>
</dbReference>
<reference evidence="1 2" key="1">
    <citation type="journal article" date="2024" name="Plant Biotechnol. J.">
        <title>Dendrobium thyrsiflorum genome and its molecular insights into genes involved in important horticultural traits.</title>
        <authorList>
            <person name="Chen B."/>
            <person name="Wang J.Y."/>
            <person name="Zheng P.J."/>
            <person name="Li K.L."/>
            <person name="Liang Y.M."/>
            <person name="Chen X.F."/>
            <person name="Zhang C."/>
            <person name="Zhao X."/>
            <person name="He X."/>
            <person name="Zhang G.Q."/>
            <person name="Liu Z.J."/>
            <person name="Xu Q."/>
        </authorList>
    </citation>
    <scope>NUCLEOTIDE SEQUENCE [LARGE SCALE GENOMIC DNA]</scope>
    <source>
        <strain evidence="1">GZMU011</strain>
    </source>
</reference>
<keyword evidence="2" id="KW-1185">Reference proteome</keyword>
<gene>
    <name evidence="1" type="ORF">M5K25_012684</name>
</gene>
<dbReference type="AlphaFoldDB" id="A0ABD0UY63"/>
<proteinExistence type="predicted"/>
<evidence type="ECO:0000313" key="2">
    <source>
        <dbReference type="Proteomes" id="UP001552299"/>
    </source>
</evidence>
<organism evidence="1 2">
    <name type="scientific">Dendrobium thyrsiflorum</name>
    <name type="common">Pinecone-like raceme dendrobium</name>
    <name type="synonym">Orchid</name>
    <dbReference type="NCBI Taxonomy" id="117978"/>
    <lineage>
        <taxon>Eukaryota</taxon>
        <taxon>Viridiplantae</taxon>
        <taxon>Streptophyta</taxon>
        <taxon>Embryophyta</taxon>
        <taxon>Tracheophyta</taxon>
        <taxon>Spermatophyta</taxon>
        <taxon>Magnoliopsida</taxon>
        <taxon>Liliopsida</taxon>
        <taxon>Asparagales</taxon>
        <taxon>Orchidaceae</taxon>
        <taxon>Epidendroideae</taxon>
        <taxon>Malaxideae</taxon>
        <taxon>Dendrobiinae</taxon>
        <taxon>Dendrobium</taxon>
    </lineage>
</organism>
<sequence length="105" mass="11909">MGPRPGEKIRLYLSELQRSSRAAQKNHLIASEFDHRSSFAAHEACFCVRRQKLSPPALEALTGRRKDSISFGTDRLFESRIFLSNCFEIGMLSTQLGIQRGRDIP</sequence>
<name>A0ABD0UY63_DENTH</name>